<dbReference type="OrthoDB" id="447510at2759"/>
<dbReference type="InterPro" id="IPR007965">
    <property type="entry name" value="GNAT_ATAT"/>
</dbReference>
<dbReference type="GO" id="GO:0005874">
    <property type="term" value="C:microtubule"/>
    <property type="evidence" value="ECO:0007669"/>
    <property type="project" value="InterPro"/>
</dbReference>
<organism evidence="7 9">
    <name type="scientific">Plasmodiophora brassicae</name>
    <name type="common">Clubroot disease agent</name>
    <dbReference type="NCBI Taxonomy" id="37360"/>
    <lineage>
        <taxon>Eukaryota</taxon>
        <taxon>Sar</taxon>
        <taxon>Rhizaria</taxon>
        <taxon>Endomyxa</taxon>
        <taxon>Phytomyxea</taxon>
        <taxon>Plasmodiophorida</taxon>
        <taxon>Plasmodiophoridae</taxon>
        <taxon>Plasmodiophora</taxon>
    </lineage>
</organism>
<geneLocation type="mitochondrion" evidence="8"/>
<evidence type="ECO:0000313" key="10">
    <source>
        <dbReference type="Proteomes" id="UP000290189"/>
    </source>
</evidence>
<dbReference type="Proteomes" id="UP000039324">
    <property type="component" value="Unassembled WGS sequence"/>
</dbReference>
<dbReference type="InterPro" id="IPR038746">
    <property type="entry name" value="Atat"/>
</dbReference>
<evidence type="ECO:0000256" key="5">
    <source>
        <dbReference type="SAM" id="MobiDB-lite"/>
    </source>
</evidence>
<dbReference type="PROSITE" id="PS51730">
    <property type="entry name" value="GNAT_ATAT"/>
    <property type="match status" value="1"/>
</dbReference>
<keyword evidence="8" id="KW-0496">Mitochondrion</keyword>
<dbReference type="PANTHER" id="PTHR12327">
    <property type="entry name" value="ALPHA-TUBULIN N-ACETYLTRANSFERASE 1"/>
    <property type="match status" value="1"/>
</dbReference>
<evidence type="ECO:0000256" key="4">
    <source>
        <dbReference type="SAM" id="Coils"/>
    </source>
</evidence>
<dbReference type="GO" id="GO:0019799">
    <property type="term" value="F:tubulin N-acetyltransferase activity"/>
    <property type="evidence" value="ECO:0007669"/>
    <property type="project" value="UniProtKB-UniRule"/>
</dbReference>
<feature type="coiled-coil region" evidence="4">
    <location>
        <begin position="254"/>
        <end position="281"/>
    </location>
</feature>
<evidence type="ECO:0000256" key="3">
    <source>
        <dbReference type="HAMAP-Rule" id="MF_03130"/>
    </source>
</evidence>
<evidence type="ECO:0000313" key="9">
    <source>
        <dbReference type="Proteomes" id="UP000039324"/>
    </source>
</evidence>
<dbReference type="EMBL" id="CDSF01000081">
    <property type="protein sequence ID" value="CEO97896.1"/>
    <property type="molecule type" value="Genomic_DNA"/>
</dbReference>
<feature type="region of interest" description="Disordered" evidence="5">
    <location>
        <begin position="187"/>
        <end position="218"/>
    </location>
</feature>
<evidence type="ECO:0000256" key="1">
    <source>
        <dbReference type="ARBA" id="ARBA00022679"/>
    </source>
</evidence>
<evidence type="ECO:0000259" key="6">
    <source>
        <dbReference type="PROSITE" id="PS51730"/>
    </source>
</evidence>
<dbReference type="Pfam" id="PF05301">
    <property type="entry name" value="Acetyltransf_16"/>
    <property type="match status" value="1"/>
</dbReference>
<dbReference type="AlphaFoldDB" id="A0A0G4IS09"/>
<evidence type="ECO:0000256" key="2">
    <source>
        <dbReference type="ARBA" id="ARBA00023315"/>
    </source>
</evidence>
<reference evidence="7 9" key="1">
    <citation type="submission" date="2015-02" db="EMBL/GenBank/DDBJ databases">
        <authorList>
            <person name="Chooi Y.-H."/>
        </authorList>
    </citation>
    <scope>NUCLEOTIDE SEQUENCE [LARGE SCALE GENOMIC DNA]</scope>
    <source>
        <strain evidence="7">E3</strain>
    </source>
</reference>
<evidence type="ECO:0000313" key="8">
    <source>
        <dbReference type="EMBL" id="SPQ98113.1"/>
    </source>
</evidence>
<gene>
    <name evidence="7" type="ORF">PBRA_006010</name>
    <name evidence="8" type="ORF">PLBR_LOCUS5328</name>
</gene>
<comment type="catalytic activity">
    <reaction evidence="3">
        <text>L-lysyl-[alpha-tubulin] + acetyl-CoA = N(6)-acetyl-L-lysyl-[alpha-tubulin] + CoA + H(+)</text>
        <dbReference type="Rhea" id="RHEA:15277"/>
        <dbReference type="Rhea" id="RHEA-COMP:11278"/>
        <dbReference type="Rhea" id="RHEA-COMP:11279"/>
        <dbReference type="ChEBI" id="CHEBI:15378"/>
        <dbReference type="ChEBI" id="CHEBI:29969"/>
        <dbReference type="ChEBI" id="CHEBI:57287"/>
        <dbReference type="ChEBI" id="CHEBI:57288"/>
        <dbReference type="ChEBI" id="CHEBI:61930"/>
        <dbReference type="EC" id="2.3.1.108"/>
    </reaction>
</comment>
<name>A0A0G4IS09_PLABS</name>
<keyword evidence="2 3" id="KW-0012">Acyltransferase</keyword>
<sequence length="314" mass="34424">MSGVIRLDARAPLPDDLAGVITELGKRSAHAQDLPQVITSAARFRSSTDRIYLTSDYTGLLRVGSRKLFVYDSKFQLRERTPLCCLDFYVDEASQRCGIGLALFQTMLRSEGDVDAASIAYDRPSPKMLSFLAKHFNLTSPIPQTNHFTVFRAFFADSAPVAVDLPPAASRYRTHNSTMVASLLRDPCPADEATDGTPEAQVPPPGERAQPTRKSADTSLVGGRFRAVAIDGDAGRVPVKASGETALVLSAKELDRVQRSIEQREAAIARLEKELAEDNVSDDDAPIVQIRDGLLSKTDIMRKVRRQQRSMGFS</sequence>
<dbReference type="Proteomes" id="UP000290189">
    <property type="component" value="Unassembled WGS sequence"/>
</dbReference>
<reference evidence="8 10" key="2">
    <citation type="submission" date="2018-03" db="EMBL/GenBank/DDBJ databases">
        <authorList>
            <person name="Fogelqvist J."/>
        </authorList>
    </citation>
    <scope>NUCLEOTIDE SEQUENCE [LARGE SCALE GENOMIC DNA]</scope>
</reference>
<keyword evidence="1 3" id="KW-0808">Transferase</keyword>
<proteinExistence type="inferred from homology"/>
<feature type="binding site" evidence="3">
    <location>
        <begin position="125"/>
        <end position="134"/>
    </location>
    <ligand>
        <name>acetyl-CoA</name>
        <dbReference type="ChEBI" id="CHEBI:57288"/>
    </ligand>
</feature>
<keyword evidence="4" id="KW-0175">Coiled coil</keyword>
<dbReference type="Gene3D" id="3.40.630.30">
    <property type="match status" value="1"/>
</dbReference>
<dbReference type="GO" id="GO:0070507">
    <property type="term" value="P:regulation of microtubule cytoskeleton organization"/>
    <property type="evidence" value="ECO:0007669"/>
    <property type="project" value="UniProtKB-UniRule"/>
</dbReference>
<feature type="domain" description="N-acetyltransferase" evidence="6">
    <location>
        <begin position="1"/>
        <end position="155"/>
    </location>
</feature>
<keyword evidence="9" id="KW-1185">Reference proteome</keyword>
<dbReference type="EMBL" id="OVEO01000009">
    <property type="protein sequence ID" value="SPQ98113.1"/>
    <property type="molecule type" value="Genomic_DNA"/>
</dbReference>
<comment type="similarity">
    <text evidence="3">Belongs to the acetyltransferase ATAT1 family.</text>
</comment>
<dbReference type="EC" id="2.3.1.108" evidence="3"/>
<comment type="function">
    <text evidence="3">Specifically acetylates 'Lys-40' in alpha-tubulin on the lumenal side of microtubules. Promotes microtubule destabilization and accelerates microtubule dynamics; this activity may be independent of acetylation activity. Acetylates alpha-tubulin with a slow enzymatic rate, due to a catalytic site that is not optimized for acetyl transfer. Enters the microtubule through each end and diffuses quickly throughout the lumen of microtubules. Acetylates only long/old microtubules because of its slow acetylation rate since it does not have time to act on dynamically unstable microtubules before the enzyme is released.</text>
</comment>
<feature type="site" description="Crucial for catalytic activity" evidence="3">
    <location>
        <position position="32"/>
    </location>
</feature>
<dbReference type="PANTHER" id="PTHR12327:SF0">
    <property type="entry name" value="ALPHA-TUBULIN N-ACETYLTRANSFERASE 1"/>
    <property type="match status" value="1"/>
</dbReference>
<dbReference type="HAMAP" id="MF_03130">
    <property type="entry name" value="mec17"/>
    <property type="match status" value="1"/>
</dbReference>
<protein>
    <recommendedName>
        <fullName evidence="3">Alpha-tubulin N-acetyltransferase</fullName>
        <shortName evidence="3">Alpha-TAT</shortName>
        <shortName evidence="3">TAT</shortName>
        <ecNumber evidence="3">2.3.1.108</ecNumber>
    </recommendedName>
    <alternativeName>
        <fullName evidence="3">Acetyltransferase mec-17 homolog</fullName>
    </alternativeName>
</protein>
<evidence type="ECO:0000313" key="7">
    <source>
        <dbReference type="EMBL" id="CEO97896.1"/>
    </source>
</evidence>
<accession>A0A0G4IS09</accession>
<feature type="binding site" evidence="3">
    <location>
        <begin position="88"/>
        <end position="101"/>
    </location>
    <ligand>
        <name>acetyl-CoA</name>
        <dbReference type="ChEBI" id="CHEBI:57288"/>
    </ligand>
</feature>